<dbReference type="InterPro" id="IPR002347">
    <property type="entry name" value="SDR_fam"/>
</dbReference>
<evidence type="ECO:0000313" key="2">
    <source>
        <dbReference type="Proteomes" id="UP000032247"/>
    </source>
</evidence>
<protein>
    <recommendedName>
        <fullName evidence="3">SDR family NAD(P)-dependent oxidoreductase</fullName>
    </recommendedName>
</protein>
<name>A0A0D1KBE0_BACIU</name>
<dbReference type="AlphaFoldDB" id="A0A0D1KBE0"/>
<organism evidence="1 2">
    <name type="scientific">Bacillus subtilis</name>
    <dbReference type="NCBI Taxonomy" id="1423"/>
    <lineage>
        <taxon>Bacteria</taxon>
        <taxon>Bacillati</taxon>
        <taxon>Bacillota</taxon>
        <taxon>Bacilli</taxon>
        <taxon>Bacillales</taxon>
        <taxon>Bacillaceae</taxon>
        <taxon>Bacillus</taxon>
    </lineage>
</organism>
<dbReference type="Proteomes" id="UP000032247">
    <property type="component" value="Unassembled WGS sequence"/>
</dbReference>
<dbReference type="Pfam" id="PF00106">
    <property type="entry name" value="adh_short"/>
    <property type="match status" value="1"/>
</dbReference>
<comment type="caution">
    <text evidence="1">The sequence shown here is derived from an EMBL/GenBank/DDBJ whole genome shotgun (WGS) entry which is preliminary data.</text>
</comment>
<sequence>MDLQLKDKLVLITGSTSGIGKAAAKSFLQEGAAVIVNGRKTGDC</sequence>
<dbReference type="EMBL" id="JXBC01000013">
    <property type="protein sequence ID" value="KIU05570.1"/>
    <property type="molecule type" value="Genomic_DNA"/>
</dbReference>
<reference evidence="1 2" key="1">
    <citation type="submission" date="2014-12" db="EMBL/GenBank/DDBJ databases">
        <title>Comparative genome analysis of Bacillus coagulans HM-08, Clostridium butyricum HM-68, Bacillus subtilis HM-66 and Bacillus licheniformis BL-09.</title>
        <authorList>
            <person name="Zhang H."/>
        </authorList>
    </citation>
    <scope>NUCLEOTIDE SEQUENCE [LARGE SCALE GENOMIC DNA]</scope>
    <source>
        <strain evidence="1 2">HM-66</strain>
    </source>
</reference>
<dbReference type="Gene3D" id="3.40.50.720">
    <property type="entry name" value="NAD(P)-binding Rossmann-like Domain"/>
    <property type="match status" value="1"/>
</dbReference>
<dbReference type="PATRIC" id="fig|1423.173.peg.4111"/>
<evidence type="ECO:0008006" key="3">
    <source>
        <dbReference type="Google" id="ProtNLM"/>
    </source>
</evidence>
<dbReference type="SUPFAM" id="SSF51735">
    <property type="entry name" value="NAD(P)-binding Rossmann-fold domains"/>
    <property type="match status" value="1"/>
</dbReference>
<evidence type="ECO:0000313" key="1">
    <source>
        <dbReference type="EMBL" id="KIU05570.1"/>
    </source>
</evidence>
<gene>
    <name evidence="1" type="ORF">SC09_contig4orf00400</name>
</gene>
<proteinExistence type="predicted"/>
<dbReference type="InterPro" id="IPR036291">
    <property type="entry name" value="NAD(P)-bd_dom_sf"/>
</dbReference>
<accession>A0A0D1KBE0</accession>